<name>A0A1I1K9M5_9ACTN</name>
<feature type="chain" id="PRO_5011481071" evidence="1">
    <location>
        <begin position="31"/>
        <end position="153"/>
    </location>
</feature>
<evidence type="ECO:0000259" key="2">
    <source>
        <dbReference type="Pfam" id="PF01471"/>
    </source>
</evidence>
<dbReference type="EMBL" id="FOLM01000004">
    <property type="protein sequence ID" value="SFC54823.1"/>
    <property type="molecule type" value="Genomic_DNA"/>
</dbReference>
<keyword evidence="1" id="KW-0732">Signal</keyword>
<feature type="signal peptide" evidence="1">
    <location>
        <begin position="1"/>
        <end position="30"/>
    </location>
</feature>
<dbReference type="InterPro" id="IPR036366">
    <property type="entry name" value="PGBDSf"/>
</dbReference>
<evidence type="ECO:0000313" key="4">
    <source>
        <dbReference type="Proteomes" id="UP000199207"/>
    </source>
</evidence>
<feature type="domain" description="Peptidoglycan binding-like" evidence="2">
    <location>
        <begin position="85"/>
        <end position="137"/>
    </location>
</feature>
<proteinExistence type="predicted"/>
<evidence type="ECO:0000313" key="3">
    <source>
        <dbReference type="EMBL" id="SFC54823.1"/>
    </source>
</evidence>
<keyword evidence="4" id="KW-1185">Reference proteome</keyword>
<organism evidence="3 4">
    <name type="scientific">Streptomyces aidingensis</name>
    <dbReference type="NCBI Taxonomy" id="910347"/>
    <lineage>
        <taxon>Bacteria</taxon>
        <taxon>Bacillati</taxon>
        <taxon>Actinomycetota</taxon>
        <taxon>Actinomycetes</taxon>
        <taxon>Kitasatosporales</taxon>
        <taxon>Streptomycetaceae</taxon>
        <taxon>Streptomyces</taxon>
    </lineage>
</organism>
<evidence type="ECO:0000256" key="1">
    <source>
        <dbReference type="SAM" id="SignalP"/>
    </source>
</evidence>
<dbReference type="OrthoDB" id="3828307at2"/>
<accession>A0A1I1K9M5</accession>
<dbReference type="InterPro" id="IPR002477">
    <property type="entry name" value="Peptidoglycan-bd-like"/>
</dbReference>
<dbReference type="AlphaFoldDB" id="A0A1I1K9M5"/>
<sequence length="153" mass="16641">MSMRNRLSALLATVGLAAGLVVTLAGPAGAATPHCHGTSSVHVLGNGYNEYDVMPTRTPNDMNWRCVLAIGDGYVGDQYYAVWYLQRSLHACYGQEIAIDGKYGPQTAEAVKNVQRFHNSVQDAGLAVDGVYGPNTAYYMEYQNTLGRCWTKT</sequence>
<dbReference type="RefSeq" id="WP_093838345.1">
    <property type="nucleotide sequence ID" value="NZ_FOLM01000004.1"/>
</dbReference>
<dbReference type="Pfam" id="PF01471">
    <property type="entry name" value="PG_binding_1"/>
    <property type="match status" value="1"/>
</dbReference>
<protein>
    <submittedName>
        <fullName evidence="3">Putative peptidoglycan binding domain-containing protein</fullName>
    </submittedName>
</protein>
<reference evidence="3 4" key="1">
    <citation type="submission" date="2016-10" db="EMBL/GenBank/DDBJ databases">
        <authorList>
            <person name="de Groot N.N."/>
        </authorList>
    </citation>
    <scope>NUCLEOTIDE SEQUENCE [LARGE SCALE GENOMIC DNA]</scope>
    <source>
        <strain evidence="3 4">CGMCC 4.5739</strain>
    </source>
</reference>
<dbReference type="SUPFAM" id="SSF47090">
    <property type="entry name" value="PGBD-like"/>
    <property type="match status" value="1"/>
</dbReference>
<dbReference type="Proteomes" id="UP000199207">
    <property type="component" value="Unassembled WGS sequence"/>
</dbReference>
<gene>
    <name evidence="3" type="ORF">SAMN05421773_10452</name>
</gene>
<dbReference type="Gene3D" id="1.10.101.10">
    <property type="entry name" value="PGBD-like superfamily/PGBD"/>
    <property type="match status" value="1"/>
</dbReference>
<dbReference type="InterPro" id="IPR036365">
    <property type="entry name" value="PGBD-like_sf"/>
</dbReference>